<reference evidence="2" key="1">
    <citation type="submission" date="2022-10" db="EMBL/GenBank/DDBJ databases">
        <title>The WGS of Solirubrobacter ginsenosidimutans DSM 21036.</title>
        <authorList>
            <person name="Jiang Z."/>
        </authorList>
    </citation>
    <scope>NUCLEOTIDE SEQUENCE</scope>
    <source>
        <strain evidence="2">DSM 21036</strain>
    </source>
</reference>
<organism evidence="2 3">
    <name type="scientific">Solirubrobacter ginsenosidimutans</name>
    <dbReference type="NCBI Taxonomy" id="490573"/>
    <lineage>
        <taxon>Bacteria</taxon>
        <taxon>Bacillati</taxon>
        <taxon>Actinomycetota</taxon>
        <taxon>Thermoleophilia</taxon>
        <taxon>Solirubrobacterales</taxon>
        <taxon>Solirubrobacteraceae</taxon>
        <taxon>Solirubrobacter</taxon>
    </lineage>
</organism>
<sequence>MPALPLDEAGKYVAAAYLVFLALVLIYVAIMAGRLSRIEKDLGEVTELLERRLAASESDDDRETVAR</sequence>
<dbReference type="AlphaFoldDB" id="A0A9X3N031"/>
<evidence type="ECO:0000313" key="2">
    <source>
        <dbReference type="EMBL" id="MDA0166221.1"/>
    </source>
</evidence>
<feature type="transmembrane region" description="Helical" evidence="1">
    <location>
        <begin position="12"/>
        <end position="30"/>
    </location>
</feature>
<dbReference type="EMBL" id="JAPDOD010000061">
    <property type="protein sequence ID" value="MDA0166221.1"/>
    <property type="molecule type" value="Genomic_DNA"/>
</dbReference>
<keyword evidence="1" id="KW-0812">Transmembrane</keyword>
<evidence type="ECO:0000256" key="1">
    <source>
        <dbReference type="SAM" id="Phobius"/>
    </source>
</evidence>
<accession>A0A9X3N031</accession>
<dbReference type="Proteomes" id="UP001149140">
    <property type="component" value="Unassembled WGS sequence"/>
</dbReference>
<protein>
    <recommendedName>
        <fullName evidence="4">CcmD family protein</fullName>
    </recommendedName>
</protein>
<dbReference type="RefSeq" id="WP_270045478.1">
    <property type="nucleotide sequence ID" value="NZ_JAPDOD010000061.1"/>
</dbReference>
<keyword evidence="1" id="KW-1133">Transmembrane helix</keyword>
<keyword evidence="1" id="KW-0472">Membrane</keyword>
<proteinExistence type="predicted"/>
<comment type="caution">
    <text evidence="2">The sequence shown here is derived from an EMBL/GenBank/DDBJ whole genome shotgun (WGS) entry which is preliminary data.</text>
</comment>
<gene>
    <name evidence="2" type="ORF">OM076_38505</name>
</gene>
<evidence type="ECO:0008006" key="4">
    <source>
        <dbReference type="Google" id="ProtNLM"/>
    </source>
</evidence>
<keyword evidence="3" id="KW-1185">Reference proteome</keyword>
<name>A0A9X3N031_9ACTN</name>
<evidence type="ECO:0000313" key="3">
    <source>
        <dbReference type="Proteomes" id="UP001149140"/>
    </source>
</evidence>